<feature type="compositionally biased region" description="Basic and acidic residues" evidence="1">
    <location>
        <begin position="793"/>
        <end position="802"/>
    </location>
</feature>
<reference evidence="2 3" key="1">
    <citation type="submission" date="2024-04" db="EMBL/GenBank/DDBJ databases">
        <title>genome sequences of Mucor flavus KT1a and Helicostylum pulchrum KT1b strains isolated from the surface of a dry-aged beef.</title>
        <authorList>
            <person name="Toyotome T."/>
            <person name="Hosono M."/>
            <person name="Torimaru M."/>
            <person name="Fukuda K."/>
            <person name="Mikami N."/>
        </authorList>
    </citation>
    <scope>NUCLEOTIDE SEQUENCE [LARGE SCALE GENOMIC DNA]</scope>
    <source>
        <strain evidence="2 3">KT1a</strain>
    </source>
</reference>
<evidence type="ECO:0000256" key="1">
    <source>
        <dbReference type="SAM" id="MobiDB-lite"/>
    </source>
</evidence>
<name>A0ABP9YLA5_9FUNG</name>
<proteinExistence type="predicted"/>
<organism evidence="2 3">
    <name type="scientific">Mucor flavus</name>
    <dbReference type="NCBI Taxonomy" id="439312"/>
    <lineage>
        <taxon>Eukaryota</taxon>
        <taxon>Fungi</taxon>
        <taxon>Fungi incertae sedis</taxon>
        <taxon>Mucoromycota</taxon>
        <taxon>Mucoromycotina</taxon>
        <taxon>Mucoromycetes</taxon>
        <taxon>Mucorales</taxon>
        <taxon>Mucorineae</taxon>
        <taxon>Mucoraceae</taxon>
        <taxon>Mucor</taxon>
    </lineage>
</organism>
<comment type="caution">
    <text evidence="2">The sequence shown here is derived from an EMBL/GenBank/DDBJ whole genome shotgun (WGS) entry which is preliminary data.</text>
</comment>
<evidence type="ECO:0000313" key="3">
    <source>
        <dbReference type="Proteomes" id="UP001473302"/>
    </source>
</evidence>
<evidence type="ECO:0000313" key="2">
    <source>
        <dbReference type="EMBL" id="GAA5807639.1"/>
    </source>
</evidence>
<dbReference type="Proteomes" id="UP001473302">
    <property type="component" value="Unassembled WGS sequence"/>
</dbReference>
<dbReference type="EMBL" id="BAABUK010000002">
    <property type="protein sequence ID" value="GAA5807639.1"/>
    <property type="molecule type" value="Genomic_DNA"/>
</dbReference>
<keyword evidence="3" id="KW-1185">Reference proteome</keyword>
<feature type="compositionally biased region" description="Basic residues" evidence="1">
    <location>
        <begin position="777"/>
        <end position="786"/>
    </location>
</feature>
<feature type="region of interest" description="Disordered" evidence="1">
    <location>
        <begin position="770"/>
        <end position="802"/>
    </location>
</feature>
<sequence length="802" mass="93338">MNSSVGLREISTAMGVYNLHLGSISNGLRAILAVFPTDNLQQMDQITRQIITREAALLQNQTLQLDNINVIINEVEEIDITIDTANPNLLQIMLKLKQELNRIDDTVVRTIATVDAFEGAYEMYLQNLTQRLNLLLPQFEHGARLVIDTIIEHRNTSRTLHSLERRSDEALAFDPTNQELLQSRILLERTIGATNQIHEAYIAENVAFIQEDNVQAWLMMDMMSRMIQTCTDITQSLARQFRNVRELLNRSLRLLTFNKNAPQITSDTFWSHLFSRVRRDPQNLSARVNFEQCIQDNVERFNQIRQRQNDANENLNELPELDGVQYGLSKTFTATAVQNVEMHLLNFKVWIIRFFAAFLNHHQARINQRVAVKTIDLCILVAKIAATGIVQHQSFENVNITTIIPAFEELYNAILIIYEDNFAGENYDNINDYSKAIQKPYSYLRLSFRLLQKCLSYENWMPKTWSLLPATSDSIVHTRYTGPQVMYGLFEIAFGKNQQNEDEDETYFIPPALIFNDHLIFKHQFIEYYRDFHFREGLWESMFDLRKVQRQRLLGHSNSTTLEVDNPAQTRFAFSINTDGHMVSVLFEKVKTDWVSTNKKSVEFQKRNMNLAGKDKGLYPLSQNPTGITMEDRIIGIDPGVRDIICAVECEEDLLRNKQLIEQHSFKISNPSYKDRSGMEWQRRCEFRSRATSNIQDSYTRFQTRDVCTIGGFETYINSRSLENQRIHEFMKSYRHREIKGYMFSNHQMANDHAASVVLGYTNVNEPYKLSMDSSSHSRRKKRRLFNRTNGQHLRDPNNPDD</sequence>
<gene>
    <name evidence="2" type="ORF">MFLAVUS_001009</name>
</gene>
<accession>A0ABP9YLA5</accession>
<protein>
    <submittedName>
        <fullName evidence="2">Uncharacterized protein</fullName>
    </submittedName>
</protein>